<dbReference type="Proteomes" id="UP001199916">
    <property type="component" value="Unassembled WGS sequence"/>
</dbReference>
<dbReference type="PROSITE" id="PS50928">
    <property type="entry name" value="ABC_TM1"/>
    <property type="match status" value="1"/>
</dbReference>
<dbReference type="CDD" id="cd06261">
    <property type="entry name" value="TM_PBP2"/>
    <property type="match status" value="1"/>
</dbReference>
<feature type="transmembrane region" description="Helical" evidence="8">
    <location>
        <begin position="238"/>
        <end position="258"/>
    </location>
</feature>
<dbReference type="SUPFAM" id="SSF161098">
    <property type="entry name" value="MetI-like"/>
    <property type="match status" value="1"/>
</dbReference>
<feature type="transmembrane region" description="Helical" evidence="8">
    <location>
        <begin position="103"/>
        <end position="125"/>
    </location>
</feature>
<proteinExistence type="inferred from homology"/>
<evidence type="ECO:0000313" key="11">
    <source>
        <dbReference type="Proteomes" id="UP001199916"/>
    </source>
</evidence>
<feature type="domain" description="ABC transmembrane type-1" evidence="9">
    <location>
        <begin position="66"/>
        <end position="254"/>
    </location>
</feature>
<dbReference type="InterPro" id="IPR051789">
    <property type="entry name" value="Bact_Polyamine_Transport"/>
</dbReference>
<dbReference type="InterPro" id="IPR000515">
    <property type="entry name" value="MetI-like"/>
</dbReference>
<comment type="similarity">
    <text evidence="2">Belongs to the binding-protein-dependent transport system permease family. CysTW subfamily.</text>
</comment>
<sequence>MKAAGKGKQHPLLAFHSALLILFIYVPVLMIVIYSFNDSRINSNWSGFTLKWYGSLFDNRQVMEALGNSLTIAVISTVVSTVFGTMAALALRRMASRKKKGVIGLLYLPIIVPDIIMGLSLLVLFSQFQVPLGKLTVIIAHITFSISYVYVIVSSRLANMGKQLEEAASDLGASPWQTFRFVTLPSIWPGVLAGAIMAFTLSIDDFMISFFVAGPNSTTLPIYIYGLVKRGISPEINALCTLMIIVSVALIVLAQWLLNRGNGNERSSMLPF</sequence>
<name>A0ABS8Y8Z8_9BACL</name>
<dbReference type="PANTHER" id="PTHR43848:SF2">
    <property type="entry name" value="PUTRESCINE TRANSPORT SYSTEM PERMEASE PROTEIN POTI"/>
    <property type="match status" value="1"/>
</dbReference>
<evidence type="ECO:0000256" key="5">
    <source>
        <dbReference type="ARBA" id="ARBA00022692"/>
    </source>
</evidence>
<feature type="transmembrane region" description="Helical" evidence="8">
    <location>
        <begin position="137"/>
        <end position="158"/>
    </location>
</feature>
<feature type="transmembrane region" description="Helical" evidence="8">
    <location>
        <begin position="70"/>
        <end position="91"/>
    </location>
</feature>
<keyword evidence="6 8" id="KW-1133">Transmembrane helix</keyword>
<evidence type="ECO:0000256" key="8">
    <source>
        <dbReference type="RuleBase" id="RU363032"/>
    </source>
</evidence>
<keyword evidence="3 8" id="KW-0813">Transport</keyword>
<accession>A0ABS8Y8Z8</accession>
<dbReference type="EMBL" id="JAJNBZ010000002">
    <property type="protein sequence ID" value="MCE5168281.1"/>
    <property type="molecule type" value="Genomic_DNA"/>
</dbReference>
<feature type="transmembrane region" description="Helical" evidence="8">
    <location>
        <begin position="179"/>
        <end position="200"/>
    </location>
</feature>
<evidence type="ECO:0000256" key="7">
    <source>
        <dbReference type="ARBA" id="ARBA00023136"/>
    </source>
</evidence>
<keyword evidence="4" id="KW-1003">Cell membrane</keyword>
<dbReference type="PANTHER" id="PTHR43848">
    <property type="entry name" value="PUTRESCINE TRANSPORT SYSTEM PERMEASE PROTEIN POTI"/>
    <property type="match status" value="1"/>
</dbReference>
<feature type="transmembrane region" description="Helical" evidence="8">
    <location>
        <begin position="12"/>
        <end position="36"/>
    </location>
</feature>
<evidence type="ECO:0000259" key="9">
    <source>
        <dbReference type="PROSITE" id="PS50928"/>
    </source>
</evidence>
<dbReference type="RefSeq" id="WP_233695586.1">
    <property type="nucleotide sequence ID" value="NZ_JAJNBZ010000002.1"/>
</dbReference>
<evidence type="ECO:0000256" key="6">
    <source>
        <dbReference type="ARBA" id="ARBA00022989"/>
    </source>
</evidence>
<comment type="subcellular location">
    <subcellularLocation>
        <location evidence="1 8">Cell membrane</location>
        <topology evidence="1 8">Multi-pass membrane protein</topology>
    </subcellularLocation>
</comment>
<comment type="caution">
    <text evidence="10">The sequence shown here is derived from an EMBL/GenBank/DDBJ whole genome shotgun (WGS) entry which is preliminary data.</text>
</comment>
<dbReference type="Pfam" id="PF00528">
    <property type="entry name" value="BPD_transp_1"/>
    <property type="match status" value="1"/>
</dbReference>
<feature type="transmembrane region" description="Helical" evidence="8">
    <location>
        <begin position="206"/>
        <end position="226"/>
    </location>
</feature>
<evidence type="ECO:0000313" key="10">
    <source>
        <dbReference type="EMBL" id="MCE5168281.1"/>
    </source>
</evidence>
<dbReference type="Gene3D" id="1.10.3720.10">
    <property type="entry name" value="MetI-like"/>
    <property type="match status" value="1"/>
</dbReference>
<protein>
    <submittedName>
        <fullName evidence="10">ABC transporter permease</fullName>
    </submittedName>
</protein>
<evidence type="ECO:0000256" key="3">
    <source>
        <dbReference type="ARBA" id="ARBA00022448"/>
    </source>
</evidence>
<keyword evidence="5 8" id="KW-0812">Transmembrane</keyword>
<dbReference type="InterPro" id="IPR035906">
    <property type="entry name" value="MetI-like_sf"/>
</dbReference>
<keyword evidence="7 8" id="KW-0472">Membrane</keyword>
<evidence type="ECO:0000256" key="2">
    <source>
        <dbReference type="ARBA" id="ARBA00007069"/>
    </source>
</evidence>
<keyword evidence="11" id="KW-1185">Reference proteome</keyword>
<evidence type="ECO:0000256" key="1">
    <source>
        <dbReference type="ARBA" id="ARBA00004651"/>
    </source>
</evidence>
<reference evidence="10 11" key="1">
    <citation type="submission" date="2021-11" db="EMBL/GenBank/DDBJ databases">
        <title>Draft genome sequence of Paenibacillus profundus YoMME, a new Gram-positive bacteria with exoelectrogenic properties.</title>
        <authorList>
            <person name="Hubenova Y."/>
            <person name="Hubenova E."/>
            <person name="Manasiev Y."/>
            <person name="Peykov S."/>
            <person name="Mitov M."/>
        </authorList>
    </citation>
    <scope>NUCLEOTIDE SEQUENCE [LARGE SCALE GENOMIC DNA]</scope>
    <source>
        <strain evidence="10 11">YoMME</strain>
    </source>
</reference>
<evidence type="ECO:0000256" key="4">
    <source>
        <dbReference type="ARBA" id="ARBA00022475"/>
    </source>
</evidence>
<organism evidence="10 11">
    <name type="scientific">Paenibacillus profundus</name>
    <dbReference type="NCBI Taxonomy" id="1173085"/>
    <lineage>
        <taxon>Bacteria</taxon>
        <taxon>Bacillati</taxon>
        <taxon>Bacillota</taxon>
        <taxon>Bacilli</taxon>
        <taxon>Bacillales</taxon>
        <taxon>Paenibacillaceae</taxon>
        <taxon>Paenibacillus</taxon>
    </lineage>
</organism>
<gene>
    <name evidence="10" type="ORF">LQV63_02985</name>
</gene>